<dbReference type="EMBL" id="MRBO01000482">
    <property type="protein sequence ID" value="KAB2583975.1"/>
    <property type="molecule type" value="Genomic_DNA"/>
</dbReference>
<dbReference type="Proteomes" id="UP000325576">
    <property type="component" value="Unassembled WGS sequence"/>
</dbReference>
<organism evidence="2 3">
    <name type="scientific">Rhodococcus erythropolis</name>
    <name type="common">Arthrobacter picolinophilus</name>
    <dbReference type="NCBI Taxonomy" id="1833"/>
    <lineage>
        <taxon>Bacteria</taxon>
        <taxon>Bacillati</taxon>
        <taxon>Actinomycetota</taxon>
        <taxon>Actinomycetes</taxon>
        <taxon>Mycobacteriales</taxon>
        <taxon>Nocardiaceae</taxon>
        <taxon>Rhodococcus</taxon>
        <taxon>Rhodococcus erythropolis group</taxon>
    </lineage>
</organism>
<protein>
    <submittedName>
        <fullName evidence="2">Uncharacterized protein</fullName>
    </submittedName>
</protein>
<gene>
    <name evidence="2" type="ORF">BS297_17670</name>
</gene>
<accession>A0A0C2ZYM1</accession>
<comment type="caution">
    <text evidence="2">The sequence shown here is derived from an EMBL/GenBank/DDBJ whole genome shotgun (WGS) entry which is preliminary data.</text>
</comment>
<sequence length="126" mass="14387">MPESTTEPLTGQRRFFRPDQHTPTGDSTRKANPGLTARRALHKDLMHALDRVVRHVNRLGLEDEEKMLVEWAITYRTLDQRLAAATVKFEQQLDLEVPCVPVGVSVSDLADVPQRMVTPITFRNQR</sequence>
<evidence type="ECO:0000256" key="1">
    <source>
        <dbReference type="SAM" id="MobiDB-lite"/>
    </source>
</evidence>
<name>A0A0C2ZYM1_RHOER</name>
<evidence type="ECO:0000313" key="2">
    <source>
        <dbReference type="EMBL" id="KAB2583975.1"/>
    </source>
</evidence>
<reference evidence="2 3" key="1">
    <citation type="journal article" date="2017" name="Poromechanics V (2013)">
        <title>Genomic Characterization of the Arsenic-Tolerant Actinobacterium, &lt;i&gt;Rhodococcus erythropolis&lt;/i&gt; S43.</title>
        <authorList>
            <person name="Retamal-Morales G."/>
            <person name="Mehnert M."/>
            <person name="Schwabe R."/>
            <person name="Tischler D."/>
            <person name="Schloemann M."/>
            <person name="Levican G.J."/>
        </authorList>
    </citation>
    <scope>NUCLEOTIDE SEQUENCE [LARGE SCALE GENOMIC DNA]</scope>
    <source>
        <strain evidence="2 3">S43</strain>
    </source>
</reference>
<dbReference type="AlphaFoldDB" id="A0A0C2ZYM1"/>
<feature type="region of interest" description="Disordered" evidence="1">
    <location>
        <begin position="1"/>
        <end position="34"/>
    </location>
</feature>
<evidence type="ECO:0000313" key="3">
    <source>
        <dbReference type="Proteomes" id="UP000325576"/>
    </source>
</evidence>
<proteinExistence type="predicted"/>